<gene>
    <name evidence="2" type="ORF">G0Q07_16520</name>
</gene>
<dbReference type="RefSeq" id="WP_163348192.1">
    <property type="nucleotide sequence ID" value="NZ_CP048409.1"/>
</dbReference>
<organism evidence="2 3">
    <name type="scientific">Draconibacterium halophilum</name>
    <dbReference type="NCBI Taxonomy" id="2706887"/>
    <lineage>
        <taxon>Bacteria</taxon>
        <taxon>Pseudomonadati</taxon>
        <taxon>Bacteroidota</taxon>
        <taxon>Bacteroidia</taxon>
        <taxon>Marinilabiliales</taxon>
        <taxon>Prolixibacteraceae</taxon>
        <taxon>Draconibacterium</taxon>
    </lineage>
</organism>
<evidence type="ECO:0000313" key="3">
    <source>
        <dbReference type="Proteomes" id="UP000474630"/>
    </source>
</evidence>
<feature type="transmembrane region" description="Helical" evidence="1">
    <location>
        <begin position="32"/>
        <end position="50"/>
    </location>
</feature>
<accession>A0A6C0RET2</accession>
<dbReference type="AlphaFoldDB" id="A0A6C0RET2"/>
<keyword evidence="1" id="KW-0812">Transmembrane</keyword>
<keyword evidence="1" id="KW-0472">Membrane</keyword>
<dbReference type="EMBL" id="CP048409">
    <property type="protein sequence ID" value="QIA09218.1"/>
    <property type="molecule type" value="Genomic_DNA"/>
</dbReference>
<dbReference type="Proteomes" id="UP000474630">
    <property type="component" value="Chromosome"/>
</dbReference>
<keyword evidence="3" id="KW-1185">Reference proteome</keyword>
<protein>
    <submittedName>
        <fullName evidence="2">Uncharacterized protein</fullName>
    </submittedName>
</protein>
<evidence type="ECO:0000313" key="2">
    <source>
        <dbReference type="EMBL" id="QIA09218.1"/>
    </source>
</evidence>
<keyword evidence="1" id="KW-1133">Transmembrane helix</keyword>
<dbReference type="KEGG" id="drc:G0Q07_16520"/>
<reference evidence="2 3" key="1">
    <citation type="submission" date="2020-02" db="EMBL/GenBank/DDBJ databases">
        <title>Genome sequencing for Draconibacterium sp. strain M1.</title>
        <authorList>
            <person name="Park S.-J."/>
        </authorList>
    </citation>
    <scope>NUCLEOTIDE SEQUENCE [LARGE SCALE GENOMIC DNA]</scope>
    <source>
        <strain evidence="2 3">M1</strain>
    </source>
</reference>
<feature type="transmembrane region" description="Helical" evidence="1">
    <location>
        <begin position="62"/>
        <end position="82"/>
    </location>
</feature>
<evidence type="ECO:0000256" key="1">
    <source>
        <dbReference type="SAM" id="Phobius"/>
    </source>
</evidence>
<sequence length="92" mass="10634">MIISVFNLALFLIFFSKQKTEDEFSEQVRFKAFSYSFVSFVAMCCALGASRINDSGGREWSNFIIQAFMGGGLFIATLYFYFTLYKLRKENN</sequence>
<proteinExistence type="predicted"/>
<name>A0A6C0RET2_9BACT</name>